<evidence type="ECO:0000256" key="4">
    <source>
        <dbReference type="ARBA" id="ARBA00023242"/>
    </source>
</evidence>
<evidence type="ECO:0000256" key="3">
    <source>
        <dbReference type="ARBA" id="ARBA00015522"/>
    </source>
</evidence>
<comment type="similarity">
    <text evidence="2">Belongs to the NOP16 family.</text>
</comment>
<dbReference type="AlphaFoldDB" id="A0A8X6MYA9"/>
<keyword evidence="4" id="KW-0539">Nucleus</keyword>
<dbReference type="PANTHER" id="PTHR13243">
    <property type="entry name" value="HSPC111 PROTEIN-RELATED"/>
    <property type="match status" value="1"/>
</dbReference>
<dbReference type="GO" id="GO:0042273">
    <property type="term" value="P:ribosomal large subunit biogenesis"/>
    <property type="evidence" value="ECO:0007669"/>
    <property type="project" value="TreeGrafter"/>
</dbReference>
<sequence>MGKAGGSYKRRRKNTFNYNRRVRRIRKKQLKMSTINCKELKEAWDSSKSYKKNMDSVGLSFDPNQTIDVKGKNKKKAIRMDVVNKLESKLMQLPPKK</sequence>
<evidence type="ECO:0000313" key="5">
    <source>
        <dbReference type="EMBL" id="GFS83831.1"/>
    </source>
</evidence>
<protein>
    <recommendedName>
        <fullName evidence="3">Nucleolar protein 16</fullName>
    </recommendedName>
</protein>
<evidence type="ECO:0000256" key="2">
    <source>
        <dbReference type="ARBA" id="ARBA00008479"/>
    </source>
</evidence>
<dbReference type="OrthoDB" id="285729at2759"/>
<dbReference type="EMBL" id="BMAW01098247">
    <property type="protein sequence ID" value="GFS83831.1"/>
    <property type="molecule type" value="Genomic_DNA"/>
</dbReference>
<proteinExistence type="inferred from homology"/>
<reference evidence="5" key="1">
    <citation type="submission" date="2020-08" db="EMBL/GenBank/DDBJ databases">
        <title>Multicomponent nature underlies the extraordinary mechanical properties of spider dragline silk.</title>
        <authorList>
            <person name="Kono N."/>
            <person name="Nakamura H."/>
            <person name="Mori M."/>
            <person name="Yoshida Y."/>
            <person name="Ohtoshi R."/>
            <person name="Malay A.D."/>
            <person name="Moran D.A.P."/>
            <person name="Tomita M."/>
            <person name="Numata K."/>
            <person name="Arakawa K."/>
        </authorList>
    </citation>
    <scope>NUCLEOTIDE SEQUENCE</scope>
</reference>
<evidence type="ECO:0000256" key="1">
    <source>
        <dbReference type="ARBA" id="ARBA00004604"/>
    </source>
</evidence>
<name>A0A8X6MYA9_NEPPI</name>
<gene>
    <name evidence="5" type="primary">Nop16</name>
    <name evidence="5" type="ORF">NPIL_482591</name>
</gene>
<organism evidence="5 6">
    <name type="scientific">Nephila pilipes</name>
    <name type="common">Giant wood spider</name>
    <name type="synonym">Nephila maculata</name>
    <dbReference type="NCBI Taxonomy" id="299642"/>
    <lineage>
        <taxon>Eukaryota</taxon>
        <taxon>Metazoa</taxon>
        <taxon>Ecdysozoa</taxon>
        <taxon>Arthropoda</taxon>
        <taxon>Chelicerata</taxon>
        <taxon>Arachnida</taxon>
        <taxon>Araneae</taxon>
        <taxon>Araneomorphae</taxon>
        <taxon>Entelegynae</taxon>
        <taxon>Araneoidea</taxon>
        <taxon>Nephilidae</taxon>
        <taxon>Nephila</taxon>
    </lineage>
</organism>
<dbReference type="Proteomes" id="UP000887013">
    <property type="component" value="Unassembled WGS sequence"/>
</dbReference>
<accession>A0A8X6MYA9</accession>
<keyword evidence="6" id="KW-1185">Reference proteome</keyword>
<dbReference type="InterPro" id="IPR019002">
    <property type="entry name" value="Ribosome_biogenesis_Nop16"/>
</dbReference>
<comment type="caution">
    <text evidence="5">The sequence shown here is derived from an EMBL/GenBank/DDBJ whole genome shotgun (WGS) entry which is preliminary data.</text>
</comment>
<evidence type="ECO:0000313" key="6">
    <source>
        <dbReference type="Proteomes" id="UP000887013"/>
    </source>
</evidence>
<dbReference type="GO" id="GO:0005730">
    <property type="term" value="C:nucleolus"/>
    <property type="evidence" value="ECO:0007669"/>
    <property type="project" value="UniProtKB-SubCell"/>
</dbReference>
<dbReference type="PANTHER" id="PTHR13243:SF1">
    <property type="entry name" value="NUCLEOLAR PROTEIN 16"/>
    <property type="match status" value="1"/>
</dbReference>
<comment type="subcellular location">
    <subcellularLocation>
        <location evidence="1">Nucleus</location>
        <location evidence="1">Nucleolus</location>
    </subcellularLocation>
</comment>